<evidence type="ECO:0000313" key="4">
    <source>
        <dbReference type="Proteomes" id="UP000325313"/>
    </source>
</evidence>
<dbReference type="AlphaFoldDB" id="A0A5B0LL44"/>
<proteinExistence type="predicted"/>
<dbReference type="EMBL" id="VDEP01000511">
    <property type="protein sequence ID" value="KAA1065312.1"/>
    <property type="molecule type" value="Genomic_DNA"/>
</dbReference>
<keyword evidence="3" id="KW-1185">Reference proteome</keyword>
<organism evidence="1 4">
    <name type="scientific">Puccinia graminis f. sp. tritici</name>
    <dbReference type="NCBI Taxonomy" id="56615"/>
    <lineage>
        <taxon>Eukaryota</taxon>
        <taxon>Fungi</taxon>
        <taxon>Dikarya</taxon>
        <taxon>Basidiomycota</taxon>
        <taxon>Pucciniomycotina</taxon>
        <taxon>Pucciniomycetes</taxon>
        <taxon>Pucciniales</taxon>
        <taxon>Pucciniaceae</taxon>
        <taxon>Puccinia</taxon>
    </lineage>
</organism>
<reference evidence="3 4" key="1">
    <citation type="submission" date="2019-05" db="EMBL/GenBank/DDBJ databases">
        <title>Emergence of the Ug99 lineage of the wheat stem rust pathogen through somatic hybridization.</title>
        <authorList>
            <person name="Li F."/>
            <person name="Upadhyaya N.M."/>
            <person name="Sperschneider J."/>
            <person name="Matny O."/>
            <person name="Nguyen-Phuc H."/>
            <person name="Mago R."/>
            <person name="Raley C."/>
            <person name="Miller M.E."/>
            <person name="Silverstein K.A.T."/>
            <person name="Henningsen E."/>
            <person name="Hirsch C.D."/>
            <person name="Visser B."/>
            <person name="Pretorius Z.A."/>
            <person name="Steffenson B.J."/>
            <person name="Schwessinger B."/>
            <person name="Dodds P.N."/>
            <person name="Figueroa M."/>
        </authorList>
    </citation>
    <scope>NUCLEOTIDE SEQUENCE [LARGE SCALE GENOMIC DNA]</scope>
    <source>
        <strain evidence="2">21-0</strain>
        <strain evidence="1 4">Ug99</strain>
    </source>
</reference>
<evidence type="ECO:0000313" key="3">
    <source>
        <dbReference type="Proteomes" id="UP000324748"/>
    </source>
</evidence>
<evidence type="ECO:0000313" key="1">
    <source>
        <dbReference type="EMBL" id="KAA1065312.1"/>
    </source>
</evidence>
<gene>
    <name evidence="2" type="ORF">PGT21_034562</name>
    <name evidence="1" type="ORF">PGTUg99_022373</name>
</gene>
<evidence type="ECO:0000313" key="2">
    <source>
        <dbReference type="EMBL" id="KAA1095012.1"/>
    </source>
</evidence>
<name>A0A5B0LL44_PUCGR</name>
<protein>
    <submittedName>
        <fullName evidence="1">Uncharacterized protein</fullName>
    </submittedName>
</protein>
<dbReference type="Proteomes" id="UP000325313">
    <property type="component" value="Unassembled WGS sequence"/>
</dbReference>
<accession>A0A5B0LL44</accession>
<dbReference type="EMBL" id="VSWC01000079">
    <property type="protein sequence ID" value="KAA1095012.1"/>
    <property type="molecule type" value="Genomic_DNA"/>
</dbReference>
<comment type="caution">
    <text evidence="1">The sequence shown here is derived from an EMBL/GenBank/DDBJ whole genome shotgun (WGS) entry which is preliminary data.</text>
</comment>
<dbReference type="Proteomes" id="UP000324748">
    <property type="component" value="Unassembled WGS sequence"/>
</dbReference>
<sequence>MIINGPYNQMARLKNQQTVSLRYGQTAAQVTSPHFNPVSTNHVILGWIDAINPNKG</sequence>